<keyword evidence="3" id="KW-0472">Membrane</keyword>
<organism evidence="4 5">
    <name type="scientific">Nitrolancea hollandica Lb</name>
    <dbReference type="NCBI Taxonomy" id="1129897"/>
    <lineage>
        <taxon>Bacteria</taxon>
        <taxon>Pseudomonadati</taxon>
        <taxon>Thermomicrobiota</taxon>
        <taxon>Thermomicrobia</taxon>
        <taxon>Sphaerobacterales</taxon>
        <taxon>Sphaerobacterineae</taxon>
        <taxon>Sphaerobacteraceae</taxon>
        <taxon>Nitrolancea</taxon>
    </lineage>
</organism>
<feature type="compositionally biased region" description="Polar residues" evidence="2">
    <location>
        <begin position="62"/>
        <end position="80"/>
    </location>
</feature>
<gene>
    <name evidence="4" type="ORF">NITHO_5530003</name>
</gene>
<proteinExistence type="predicted"/>
<feature type="compositionally biased region" description="Pro residues" evidence="2">
    <location>
        <begin position="81"/>
        <end position="90"/>
    </location>
</feature>
<evidence type="ECO:0000256" key="1">
    <source>
        <dbReference type="ARBA" id="ARBA00022801"/>
    </source>
</evidence>
<comment type="caution">
    <text evidence="4">The sequence shown here is derived from an EMBL/GenBank/DDBJ whole genome shotgun (WGS) entry which is preliminary data.</text>
</comment>
<dbReference type="Pfam" id="PF04203">
    <property type="entry name" value="Sortase"/>
    <property type="match status" value="1"/>
</dbReference>
<dbReference type="Proteomes" id="UP000004221">
    <property type="component" value="Unassembled WGS sequence"/>
</dbReference>
<evidence type="ECO:0000313" key="4">
    <source>
        <dbReference type="EMBL" id="CCF85733.1"/>
    </source>
</evidence>
<dbReference type="AlphaFoldDB" id="I4EM20"/>
<dbReference type="NCBIfam" id="TIGR01076">
    <property type="entry name" value="sortase_fam"/>
    <property type="match status" value="1"/>
</dbReference>
<keyword evidence="1" id="KW-0378">Hydrolase</keyword>
<dbReference type="OrthoDB" id="157320at2"/>
<dbReference type="EMBL" id="CAGS01000505">
    <property type="protein sequence ID" value="CCF85733.1"/>
    <property type="molecule type" value="Genomic_DNA"/>
</dbReference>
<dbReference type="InterPro" id="IPR023365">
    <property type="entry name" value="Sortase_dom-sf"/>
</dbReference>
<feature type="transmembrane region" description="Helical" evidence="3">
    <location>
        <begin position="20"/>
        <end position="42"/>
    </location>
</feature>
<keyword evidence="5" id="KW-1185">Reference proteome</keyword>
<dbReference type="CDD" id="cd00004">
    <property type="entry name" value="Sortase"/>
    <property type="match status" value="1"/>
</dbReference>
<evidence type="ECO:0000313" key="5">
    <source>
        <dbReference type="Proteomes" id="UP000004221"/>
    </source>
</evidence>
<feature type="region of interest" description="Disordered" evidence="2">
    <location>
        <begin position="60"/>
        <end position="92"/>
    </location>
</feature>
<dbReference type="GO" id="GO:0016787">
    <property type="term" value="F:hydrolase activity"/>
    <property type="evidence" value="ECO:0007669"/>
    <property type="project" value="UniProtKB-KW"/>
</dbReference>
<sequence length="251" mass="26881">MADNPPESSRPSKHTRRMPAIGNLLIVLGIALVGASLGLTAIRSSNVAATRERIASYAATPGASSVSNWPPVVQSESPPENSVPPAPMPKPTHIQIPATGIDTKIVEVGYDIVTIDGQHVIQWQVAEYAAGHNSTSASPGEGHNIVITGHDDWKGEVFRTLEKAKPGDEVILTTEDGKVHHYAVTEIELRKEIGAPLEERLATGQFLEPMGEERVTLVTCWPYGVDDHRLIVIAKPIPSENASPPPTASTH</sequence>
<keyword evidence="3" id="KW-0812">Transmembrane</keyword>
<keyword evidence="3" id="KW-1133">Transmembrane helix</keyword>
<dbReference type="InterPro" id="IPR005754">
    <property type="entry name" value="Sortase"/>
</dbReference>
<name>I4EM20_9BACT</name>
<protein>
    <submittedName>
        <fullName evidence="4">Peptidase C60 sortase A and B</fullName>
    </submittedName>
</protein>
<evidence type="ECO:0000256" key="3">
    <source>
        <dbReference type="SAM" id="Phobius"/>
    </source>
</evidence>
<reference evidence="4 5" key="1">
    <citation type="journal article" date="2012" name="ISME J.">
        <title>Nitrification expanded: discovery, physiology and genomics of a nitrite-oxidizing bacterium from the phylum Chloroflexi.</title>
        <authorList>
            <person name="Sorokin D.Y."/>
            <person name="Lucker S."/>
            <person name="Vejmelkova D."/>
            <person name="Kostrikina N.A."/>
            <person name="Kleerebezem R."/>
            <person name="Rijpstra W.I."/>
            <person name="Damste J.S."/>
            <person name="Le Paslier D."/>
            <person name="Muyzer G."/>
            <person name="Wagner M."/>
            <person name="van Loosdrecht M.C."/>
            <person name="Daims H."/>
        </authorList>
    </citation>
    <scope>NUCLEOTIDE SEQUENCE [LARGE SCALE GENOMIC DNA]</scope>
    <source>
        <strain evidence="5">none</strain>
    </source>
</reference>
<evidence type="ECO:0000256" key="2">
    <source>
        <dbReference type="SAM" id="MobiDB-lite"/>
    </source>
</evidence>
<accession>I4EM20</accession>
<dbReference type="SUPFAM" id="SSF63817">
    <property type="entry name" value="Sortase"/>
    <property type="match status" value="1"/>
</dbReference>
<dbReference type="Gene3D" id="2.40.260.10">
    <property type="entry name" value="Sortase"/>
    <property type="match status" value="1"/>
</dbReference>